<feature type="compositionally biased region" description="Polar residues" evidence="3">
    <location>
        <begin position="2157"/>
        <end position="2176"/>
    </location>
</feature>
<feature type="compositionally biased region" description="Basic and acidic residues" evidence="3">
    <location>
        <begin position="7458"/>
        <end position="7495"/>
    </location>
</feature>
<feature type="compositionally biased region" description="Basic and acidic residues" evidence="3">
    <location>
        <begin position="1643"/>
        <end position="1680"/>
    </location>
</feature>
<feature type="region of interest" description="Disordered" evidence="3">
    <location>
        <begin position="4531"/>
        <end position="4581"/>
    </location>
</feature>
<dbReference type="PROSITE" id="PS51462">
    <property type="entry name" value="NUDIX"/>
    <property type="match status" value="1"/>
</dbReference>
<feature type="compositionally biased region" description="Basic and acidic residues" evidence="3">
    <location>
        <begin position="6465"/>
        <end position="6476"/>
    </location>
</feature>
<feature type="compositionally biased region" description="Basic and acidic residues" evidence="3">
    <location>
        <begin position="2135"/>
        <end position="2150"/>
    </location>
</feature>
<dbReference type="PANTHER" id="PTHR11839">
    <property type="entry name" value="UDP/ADP-SUGAR PYROPHOSPHATASE"/>
    <property type="match status" value="1"/>
</dbReference>
<feature type="compositionally biased region" description="Basic and acidic residues" evidence="3">
    <location>
        <begin position="805"/>
        <end position="828"/>
    </location>
</feature>
<feature type="compositionally biased region" description="Basic and acidic residues" evidence="3">
    <location>
        <begin position="1616"/>
        <end position="1628"/>
    </location>
</feature>
<feature type="compositionally biased region" description="Basic and acidic residues" evidence="3">
    <location>
        <begin position="3462"/>
        <end position="3482"/>
    </location>
</feature>
<feature type="compositionally biased region" description="Basic and acidic residues" evidence="3">
    <location>
        <begin position="3503"/>
        <end position="3516"/>
    </location>
</feature>
<feature type="domain" description="Helicase C-terminal" evidence="4">
    <location>
        <begin position="1345"/>
        <end position="1512"/>
    </location>
</feature>
<feature type="compositionally biased region" description="Polar residues" evidence="3">
    <location>
        <begin position="6952"/>
        <end position="6963"/>
    </location>
</feature>
<comment type="cofactor">
    <cofactor evidence="1">
        <name>Mg(2+)</name>
        <dbReference type="ChEBI" id="CHEBI:18420"/>
    </cofactor>
</comment>
<evidence type="ECO:0000256" key="1">
    <source>
        <dbReference type="ARBA" id="ARBA00001946"/>
    </source>
</evidence>
<feature type="region of interest" description="Disordered" evidence="3">
    <location>
        <begin position="2921"/>
        <end position="2979"/>
    </location>
</feature>
<feature type="compositionally biased region" description="Basic and acidic residues" evidence="3">
    <location>
        <begin position="7202"/>
        <end position="7219"/>
    </location>
</feature>
<dbReference type="Gene3D" id="3.90.1440.10">
    <property type="entry name" value="SecA, preprotein cross-linking domain"/>
    <property type="match status" value="1"/>
</dbReference>
<feature type="compositionally biased region" description="Basic and acidic residues" evidence="3">
    <location>
        <begin position="4551"/>
        <end position="4561"/>
    </location>
</feature>
<feature type="region of interest" description="Disordered" evidence="3">
    <location>
        <begin position="4291"/>
        <end position="4385"/>
    </location>
</feature>
<dbReference type="InterPro" id="IPR015797">
    <property type="entry name" value="NUDIX_hydrolase-like_dom_sf"/>
</dbReference>
<feature type="compositionally biased region" description="Basic and acidic residues" evidence="3">
    <location>
        <begin position="7031"/>
        <end position="7052"/>
    </location>
</feature>
<feature type="region of interest" description="Disordered" evidence="3">
    <location>
        <begin position="1616"/>
        <end position="1697"/>
    </location>
</feature>
<dbReference type="Pfam" id="PF00293">
    <property type="entry name" value="NUDIX"/>
    <property type="match status" value="1"/>
</dbReference>
<feature type="compositionally biased region" description="Basic and acidic residues" evidence="3">
    <location>
        <begin position="539"/>
        <end position="550"/>
    </location>
</feature>
<keyword evidence="2" id="KW-0378">Hydrolase</keyword>
<dbReference type="GO" id="GO:0008081">
    <property type="term" value="F:phosphoric diester hydrolase activity"/>
    <property type="evidence" value="ECO:0007669"/>
    <property type="project" value="InterPro"/>
</dbReference>
<organism evidence="7 8">
    <name type="scientific">Nocardia donostiensis</name>
    <dbReference type="NCBI Taxonomy" id="1538463"/>
    <lineage>
        <taxon>Bacteria</taxon>
        <taxon>Bacillati</taxon>
        <taxon>Actinomycetota</taxon>
        <taxon>Actinomycetes</taxon>
        <taxon>Mycobacteriales</taxon>
        <taxon>Nocardiaceae</taxon>
        <taxon>Nocardia</taxon>
    </lineage>
</organism>
<dbReference type="SUPFAM" id="SSF55811">
    <property type="entry name" value="Nudix"/>
    <property type="match status" value="2"/>
</dbReference>
<dbReference type="GO" id="GO:0019693">
    <property type="term" value="P:ribose phosphate metabolic process"/>
    <property type="evidence" value="ECO:0007669"/>
    <property type="project" value="TreeGrafter"/>
</dbReference>
<feature type="compositionally biased region" description="Basic and acidic residues" evidence="3">
    <location>
        <begin position="5225"/>
        <end position="5242"/>
    </location>
</feature>
<feature type="region of interest" description="Disordered" evidence="3">
    <location>
        <begin position="6903"/>
        <end position="6963"/>
    </location>
</feature>
<evidence type="ECO:0000256" key="3">
    <source>
        <dbReference type="SAM" id="MobiDB-lite"/>
    </source>
</evidence>
<reference evidence="7 8" key="1">
    <citation type="journal article" date="2016" name="Antonie Van Leeuwenhoek">
        <title>Nocardia donostiensis sp. nov., isolated from human respiratory specimens.</title>
        <authorList>
            <person name="Ercibengoa M."/>
            <person name="Bell M."/>
            <person name="Marimon J.M."/>
            <person name="Humrighouse B."/>
            <person name="Klenk H.P."/>
            <person name="Potter G."/>
            <person name="Perez-Trallero E."/>
        </authorList>
    </citation>
    <scope>NUCLEOTIDE SEQUENCE [LARGE SCALE GENOMIC DNA]</scope>
    <source>
        <strain evidence="7 8">X1655</strain>
    </source>
</reference>
<feature type="region of interest" description="Disordered" evidence="3">
    <location>
        <begin position="5205"/>
        <end position="5272"/>
    </location>
</feature>
<feature type="region of interest" description="Disordered" evidence="3">
    <location>
        <begin position="2053"/>
        <end position="2192"/>
    </location>
</feature>
<feature type="domain" description="Nudix hydrolase" evidence="6">
    <location>
        <begin position="6757"/>
        <end position="6890"/>
    </location>
</feature>
<dbReference type="SUPFAM" id="SSF52540">
    <property type="entry name" value="P-loop containing nucleoside triphosphate hydrolases"/>
    <property type="match status" value="2"/>
</dbReference>
<feature type="domain" description="SecA family profile" evidence="5">
    <location>
        <begin position="856"/>
        <end position="1510"/>
    </location>
</feature>
<feature type="region of interest" description="Disordered" evidence="3">
    <location>
        <begin position="3428"/>
        <end position="3526"/>
    </location>
</feature>
<feature type="compositionally biased region" description="Basic and acidic residues" evidence="3">
    <location>
        <begin position="1958"/>
        <end position="1970"/>
    </location>
</feature>
<protein>
    <recommendedName>
        <fullName evidence="9">SecA family profile domain-containing protein</fullName>
    </recommendedName>
</protein>
<feature type="region of interest" description="Disordered" evidence="3">
    <location>
        <begin position="1560"/>
        <end position="1580"/>
    </location>
</feature>
<evidence type="ECO:0000259" key="4">
    <source>
        <dbReference type="PROSITE" id="PS51194"/>
    </source>
</evidence>
<dbReference type="InterPro" id="IPR001650">
    <property type="entry name" value="Helicase_C-like"/>
</dbReference>
<dbReference type="RefSeq" id="WP_077116749.1">
    <property type="nucleotide sequence ID" value="NZ_MUKP01000024.1"/>
</dbReference>
<feature type="region of interest" description="Disordered" evidence="3">
    <location>
        <begin position="6161"/>
        <end position="6198"/>
    </location>
</feature>
<dbReference type="PANTHER" id="PTHR11839:SF18">
    <property type="entry name" value="NUDIX HYDROLASE DOMAIN-CONTAINING PROTEIN"/>
    <property type="match status" value="1"/>
</dbReference>
<evidence type="ECO:0000259" key="5">
    <source>
        <dbReference type="PROSITE" id="PS51196"/>
    </source>
</evidence>
<dbReference type="InterPro" id="IPR017946">
    <property type="entry name" value="PLC-like_Pdiesterase_TIM-brl"/>
</dbReference>
<dbReference type="GO" id="GO:0005829">
    <property type="term" value="C:cytosol"/>
    <property type="evidence" value="ECO:0007669"/>
    <property type="project" value="TreeGrafter"/>
</dbReference>
<dbReference type="GO" id="GO:0006753">
    <property type="term" value="P:nucleoside phosphate metabolic process"/>
    <property type="evidence" value="ECO:0007669"/>
    <property type="project" value="TreeGrafter"/>
</dbReference>
<feature type="compositionally biased region" description="Low complexity" evidence="3">
    <location>
        <begin position="470"/>
        <end position="538"/>
    </location>
</feature>
<dbReference type="PROSITE" id="PS51196">
    <property type="entry name" value="SECA_MOTOR_DEAD"/>
    <property type="match status" value="1"/>
</dbReference>
<feature type="region of interest" description="Disordered" evidence="3">
    <location>
        <begin position="7427"/>
        <end position="7540"/>
    </location>
</feature>
<feature type="region of interest" description="Disordered" evidence="3">
    <location>
        <begin position="6696"/>
        <end position="6718"/>
    </location>
</feature>
<feature type="compositionally biased region" description="Polar residues" evidence="3">
    <location>
        <begin position="7510"/>
        <end position="7532"/>
    </location>
</feature>
<dbReference type="Proteomes" id="UP000188836">
    <property type="component" value="Unassembled WGS sequence"/>
</dbReference>
<dbReference type="OrthoDB" id="4505691at2"/>
<dbReference type="Gene3D" id="3.20.20.190">
    <property type="entry name" value="Phosphatidylinositol (PI) phosphodiesterase"/>
    <property type="match status" value="1"/>
</dbReference>
<feature type="compositionally biased region" description="Polar residues" evidence="3">
    <location>
        <begin position="687"/>
        <end position="702"/>
    </location>
</feature>
<evidence type="ECO:0000313" key="8">
    <source>
        <dbReference type="Proteomes" id="UP000188836"/>
    </source>
</evidence>
<feature type="region of interest" description="Disordered" evidence="3">
    <location>
        <begin position="363"/>
        <end position="879"/>
    </location>
</feature>
<accession>A0A1W0B8Y1</accession>
<feature type="compositionally biased region" description="Basic and acidic residues" evidence="3">
    <location>
        <begin position="3440"/>
        <end position="3454"/>
    </location>
</feature>
<name>A0A1W0B8Y1_9NOCA</name>
<dbReference type="InterPro" id="IPR014018">
    <property type="entry name" value="SecA_motor_DEAD"/>
</dbReference>
<gene>
    <name evidence="7" type="ORF">B0T46_12405</name>
</gene>
<feature type="compositionally biased region" description="Pro residues" evidence="3">
    <location>
        <begin position="7434"/>
        <end position="7453"/>
    </location>
</feature>
<evidence type="ECO:0000256" key="2">
    <source>
        <dbReference type="ARBA" id="ARBA00022801"/>
    </source>
</evidence>
<evidence type="ECO:0000313" key="7">
    <source>
        <dbReference type="EMBL" id="ONM48492.1"/>
    </source>
</evidence>
<proteinExistence type="predicted"/>
<feature type="region of interest" description="Disordered" evidence="3">
    <location>
        <begin position="1943"/>
        <end position="1970"/>
    </location>
</feature>
<feature type="compositionally biased region" description="Basic and acidic residues" evidence="3">
    <location>
        <begin position="2063"/>
        <end position="2075"/>
    </location>
</feature>
<dbReference type="STRING" id="1538463.B0T36_04795"/>
<dbReference type="InterPro" id="IPR027417">
    <property type="entry name" value="P-loop_NTPase"/>
</dbReference>
<feature type="compositionally biased region" description="Low complexity" evidence="3">
    <location>
        <begin position="448"/>
        <end position="462"/>
    </location>
</feature>
<feature type="region of interest" description="Disordered" evidence="3">
    <location>
        <begin position="6429"/>
        <end position="6519"/>
    </location>
</feature>
<comment type="caution">
    <text evidence="7">The sequence shown here is derived from an EMBL/GenBank/DDBJ whole genome shotgun (WGS) entry which is preliminary data.</text>
</comment>
<sequence length="7540" mass="804433">MTKVEQVAAPGPVDELRAIFESLPGAIPQWVQWVAFGGDLPRADVSQMRAMAAQLRAGGEDLDEHIVSVKRLIAQHVSVGRFGDGVRGSLRQLEEGGGKLREQAAALADQADAAANEAEKTLCVMLAFGVELGFRVLRILWTAAASGPAGQLAAVSAAEAVLVGGRARVEALRALLKQAYQRIAVQTAAQVPSVSPSQFAVTVARAAALPAGVDAGVQAAQVWAGYRNFAVMGADGSNPTGIDLTAIGVAAAAGAAGAGGGMAAARFGPAVLPAMQSSPLLAGLVHGTTGAVFGMGAATLITGWPQHIDQIVAPLLNGGFAGAVYGRAGAISDTSTGSRGVDGSGGFIPPDTGALAETVPERVGAPRRSLEVSPEARQGWETARAAWSPGTDPVSADTPTLVLAGSADRAEGVGTEPVPTLSAGAQVSAESAGAPDASAQGSTGPAGGSDSASAGGAETATGMAGGDGATDGVPVSQEASAAGSQSGAEKPDPSVGSAASAPGGSDGAADWAAPGRAEPVAAARGDGGDPADSAAAGEGARREGPARAEEPGDDSPALGDSSADPAVESGTTDWSGRQSSTVDVPRRAGSHETPADTGGVPETPAAGEHGDPNSVASGDSVRHDAAAAPEQNSGTQDAAGGYGPSAAGVGESGLAPDPAVRGDGSGITTTARGYDPPADLGAPATGRDSTAGSGDSGVTTTAPGAPRSSEIGVRGPGAESSVAAGSSREGSPARTGSADHGRDASAASRRPSRGDDRSPAGQLARTAERDGAGESGSTTPGRSVSVDEPAGGFRPPHVDPVALRSEGERPSAAGEHENSTAARQRDSVGAEATEGDPRSTGADASADRSAESGESGQRTSDAEAAPSGRTDAAPSARPDPEALAHEVLADFYGRSAEGIPEHLRLQNLSDEALQAGLFHPDERESLIATMEIIRRQTVSEDVPGGMVLRVPQLEGLFRMEHQPVQMLPGQGKTLMFMAATMRQAVGAYAGHPGAGDGSVLLVTTTDGLAYREFVEYRRVMQPYGIDVLRADQQTGFGDIQPGRPTIVVATGETVGHLCNAGHTPPRSVVIDEMDGIVDRGLQTFIRSDRAAEAASDATREEVIAADTFLQEALTAQKLSYADFGLKRLTETYDVQGPSGTFETAVKHWHEGKATLTPEGRARIAEIPGGDRWLQGMGLSRLEMAAAAEFTTHNKTHYVISNGKIVIIGQTEHGLQYNPKTSSETRWSAEDGRASLAQAVEAKELRLAEKNGQTADEHRIVVRADAGTDAQTTAAEIYRTGGKFFDRVTGASGTLSDLGDVLNTVYGLETPHEVAPYNPSKLIQGVPDVHENTHAKLTAIAEYAHGIRENTGRFQLVLCDRNDLVDKQVTAMVKAGIPREAIEAVDADRITGWDRDWLDGTTAIDSETQLQNIFDAAGERGKILVINRQGQRGVDISVSDDVLARGGMHVWLTEVPEQSYIYDQATNRTARNGQPGTAQALMSPQDTLIRNALHLRGVREAVVTYEQAVKAVDADDTPQARSAVTQAREGLTDLVSGLQHRAHVRSTAEFLYHNTGMSKEEAELHARSHNPGSNDQLDDPADRNARLAGLLGISTAQLTTALGADLLDIDDTVSIRTEESHDGHTRAPETDTNDTRSNQSRILDPTDIRSDPSREADAPADRRDPAHDVDGARPDRAHDSESGAAHTGVPRNPLPGISPAAMEALRQQVDATAPGQTARYALLTNEEALDHLLPRRDRLAAELGWDAETIEGAEGLRHIGRAADTARHEFLQALESAAGHRAGTDPNHDDISPALSEVTTATAREKLGEAIVHHLSGAANNRRSDTDPTADSAIVDAAVTAAASHYLATAALLDLITEIHRSSPNSCVNNGVTAMRVLCPENADKFTMPPGGPPLEGHNWDTVKASFRNQVPTAHRSLDAAKTTLEQLPGGVQVLVYKWKNNTTKATTDPDAPEGESSAAEKGRDAEKKDISDADNHLVLLVNKSDDPNRPELVVIDLSASRSGDYAQDIGPEDLAGRETLLDKAVSFEEWQREQQKFIDRVPESQRLFHTIDFDRAGNTPPDRGPRGEPARERTAEPAPDVDEVRQVFYGPDNRPTGDEIPDSPAGIDLAGMNSAVPPNTSAADRRPEPAFTGSRPHDFDMSPDAADRGADPPTNDRVGSSPSESGNGSAAANTNRADNRPEWVSIPDPPYPKTIKIARQELDRELRKKFGDRELTAMEREEISAKRLPGIQQYAHVDRNIERLATALGMRSSKLRETMRAELRAALADKPVAIRMDAESLISMLNDGVYRPAYPPDTERTRFEEQWLMEKPTYGYVAVDGIRPSGPAGLDMLTTEYGLEQVILKPGIRSFTSITRGDFEINKTTSLPSPLVNPLEWSFGAVPGPEYNNRGAVRIDRNSSYFQAQILRQVTVDDIAEIVLHKEPSPRLLEALDRRGIACRVLNNSTVAEYGDAAERAAALTRVDDHLAVLRTRARNLGSSYTYADRDAQLLGESVQLQRSLATSPRRLTEGRASEPVWSGEESTGNADHAVPEAVRLAGRNAELIDVWVADAVRDGLVESGTEAEIVQRVAEAVLSRVLDDTREHVDVVAAAAGALGGVVDIDRAVPVINRMVVVTLMRARYADDHTVSASARARTTVGAVIQNLPELVKDVVPEERTRDSGARSSDVADPRIRADITRQAYQAVAEALGEGRVSPGVEANAVRAFAETVVSRLEGIRLAAEVTDLAVRAGDIAGGVAVCEAVVGGIAAVGSADTDGRVVVAVIAENQLDRSKPLSEDDIAAIVDRTAGDIVSRVATSDFRRASDIGRVVAETVADAGVAAGGRDGVAARVAEAVRARVAGADDNPNPDLATVSAMTNAFAAAVARVDGATSVVVARVAAEVFARLSKVKEFVPGDAAEIVAAVIDAVSLWPEHGKVARDEARADDGDFPGSLIGARPDTSVTGQDGAQGRIGSRPSEPWDDSAAAPTHSAVGAFDSTGYSTGRGISEQELSAEESGGNADQAVPKAARLAGRNAEFIALRVAHAVRDGRVESETEAEIVQRVAEAILSRTVGDTRDHVEAAAAAATAVGSVVDADSAVVVIDRIVAEILGRSGNVFPDDGDIMMSALAREIVDVVIRKVPDIVNGVVPEGGTYDSDVRSGVDIDPELGGDIARQAYAAVDAALVDGQVLPGPEAEIVRAIAEEVVSRLEGLRIAAEAGDVAVGVALSEAVIGGIAAAGRADASARVAVAAIAARQVYRSDPLSERHIEAIADRAAADIVSRASALGSAPAYDDVGRVIAETMADAGVAAGGRDGVVARVADAVRARVAETVGTDDSPHTDAAVVSAMTDVFADAVARVGDAAGVVVARMAAEIFTRLSMRDTYTSGSASAGTVADAVVDAIGRGPSRWVADRVEVRADDDDFPGGLIGARPEDAMGDDVAEDVRASGLQEGADGPGAQRADRENIDPDVRDDGELIAAVRTGDRHAGSVRRSDTAEPDHAGEAPNETSSHDSGYDPIGRIGSRPDDPRPGDRDETVAGAGLIGTSPAPTIAQPGWRVWRLRHEVALARELYHRPESRRAAVAMLDRLRAVLTALHPAATAEQIDAAFYAPENTSAGGMVRRSVPLDELRAEGNLRELMSAVYNAMLRSGELPENPASTTLDDGVAALLNRTGWEREAADLGLDVAALGQVREWIVERNPQGEVGKRDLRDVRNTVRYPEDRTIADERTRSSADERQRDLREQVRRGLTVQDWAVLGMPLSLREVEAIPGPLVKLRISRLDPHRVLPRGVRGRVDVDALESRLQAVDRILQRKHPVRFILPLYEYEENGRRKRDRAGNAVVSDLLVYRDVGEVEPEAALALDPNRFAVPLPWGPGVARVDLDREGPWFGERALEQGYPLLAGLSGTSARFASRFSWLRPEVSDTDFAGAILAFLSPQHHSLYEQVRGMQMSGLHIVDEEILRAPTNAVAELYQAVFDRFDIPVPDGSARVAPFSARTSGIRIGSRPDDNAAVDRAAVEPAAGSRPGDIKHPRSVVRAALGDPVQVNRIAALVADLPEQQRAGVAEWLEEHGGVVLAGITAPKKVTGASANSTTVGLGKLAHRLVREFPELAVVGRDSSPRGVLESMLSNDPAWEARIEEALDSFRDDGRWKPRFENFEKVVLEGYTASEWAEVKGHARQVVARSVQTAADQVLRALSGEALTEREQAALVRRPRLYYEYFDRDGSRTGHGDPDTAAALKIVEEVRRTQRAQLSVAIRRIDDSTARNAALLGLLRSKSPRRIAKELGTDEGDARAILAATARSLARQLRSSIDVGDEASTGPIDRGQAEGSREGGPGRIGSRPHEDETSADRISDAMGSPPHFGAPERPQPNIGDSGMSGIVSSRLSESPVPRAPRRHPMDEYHDPQIIRRYDNDYGLTRRVGEDGRPLAPEGIFASVDVDGILRMQVKASERTPRGFAMVAQMEAEIGHLVTGIQDYWTDVYDGLTSNIDRFNTLLRENPELSPEDAAARTFTGRMAARRGFTDIRCDHFDGDRGYHHNVIVTFTRPGNASDAGVTPGFQPGTPDSIGSRPHFELEPDKTATDGTAGAQSASPPPIHADELSPELAGHGVIVGFAAAARGLGMPAPAVPDVVELSVPQWLYRKLAAEGWSAVHVQHRRPAGAGPVATAALTRGRLRVSVGWDGAVSHADLVERSWKSDTDGLRFAGLPDVYAWAQERNRPEDVIAGDWIKDRLLGPDLPPLPERIIEREIGEVTEALYTRWPQGRLDELDVDVPEIRRGIRLAAEGLFVNRTLYGDPDIGRANQIYDDAFELREYGVGAFCHNGMDIAADLGLLVENCLLQGAEPREIVLAVAADAWSDVVYGGGRRSDNPDNYDELRSARLVHDRALVHGLSSVTARILGFAVNATGFDERTKTQMIASPEAVAESTEQWDLSPEEFAQAMRIGRWVTAADLQTLSEPEALVQSIELALEDLMSRRFSSTRVFGRVLNEWGERVSTVEEALRAADRFGRLFPEGDHVMVRQAFLDRLRGTVGFLDPDTGYRAPEGWLLGNRAMRREHAAMLRDITARLAGDSTYTLLDAYRDAQAHASAMREKYSGFGWELVVRPNIEGWDSTDIAADVADRLPDSVPSELAPDLLDAIPRIGDLARSSVDSDPALVVSSVHDSRGYPRLVGQLSYIRRPDPYPGAPVSLDLLRRRVPDVNCRITRSEPLSNGRVRESIEFDFMSRPGGSADRPVPADPAAEGFDSRHRPGDSETSPEDRIGSTPDDEQSAVPHEPSAAAGRPAGDLDLIGSVDARSGLPSYVPPDADHRARAEDILRSHWGRGATAEDLAFEWQEYRTEQAASLAADDCAVHAAQNARRIPDLDVDELRTLVRVWPEYVGKAGGFPREVRDQANRWALARAIHELEVKAGTALEDAAAIDHLSGPEKALRKYLLNSRDLLIRAVHRAVTVDTPGVPEPTVLLEWFDTGSPGAESAIVSLGSAQPVAEAWHVDGSANDLRRLDQRMQLACNHYEVAARGNPDRPVRVVMWSGTDGHRLSADMAALYTAPGSGARIERQLLVHGRGGGEVAKAALARESVTQALDAVIVCDERNIDALGAALADLGPQTELYYGVTSRAGEPASAVRLPGRQFSSRFPAADFAFRTAFVRRMNLRVAGYEKAPFDLGKPIDDEFLLYIDDRTKVGTESLDNVGRILAGRTDRLRLFDGSNGVVRFSEYLPGAGIGPVSPHDHALPRDQETGRPAPVVNATVREVARTALAPRGGPEALLHRELPDDFTRAHRLAAANRQWWDELSTNQQRAVVAAYPEILSRAPGIPSEVATYADEYYRRTVYAEIYREVSAKGISRVSRADVFRNLVAIDEALTRSVTVHRDIPRPIVSTMGVDPNAFGGNGAGTFFIGNSRVEDAEHIVWYVDGVNTSLQSAPTRLASARNLYEELVRADPSTKVVVACWIGYEAPANNKEQLAATATLAEAGGRLFARDVLALRAVTNARMSKLGYSYGSLVVSTPPVVSALPVLIGRPGYAFEHSIVGASPGRGTRYDSATDTSSRYRWSGAQSSDPISALGADAAGMNGRLLGSGPLGHGLDPTVDRNVVRLPSERGFPFTLDPYPGHGFDLDYALASAAQPTEFLHYVALILVGRGDEVPREAHRRIIEVPSWTHSIVAKVDDPAADRRAMQLDPALAPPGRLPLQVGPAGETSARADGRQEPGTTLDRAEGFSERPLITAQFAVNGPQHARRSLTNALGLGVDSVAVTLGSDRDITEFRDLCRALAVFNDAAEQDVSVTATVKAGPKWSDEEVRARVGEIGDTLAEHGVPGELQAVDLRVLAAAEDLALGYGRVAELNSLTVAGRGLRGVVGWMARSIYPGAKDIDALLTEAGQSGATAVAVPYQLLSEDLVQRAGAMGMQVAVWNVTTIDRMRNAIRLGTQEIRAEADHLALLRAAVAESGLRTPESPDAPTFLLEGLIGSSPDDSGPDTTEQQDSAPHRAGPDEREPAAGPGVHSPENSDSPETGRSPADSEQSNPAVTGEAGRPQFRVESTETVYSGPTFDMLQSHVRMPDGKVLPRDVIDVPATVAVVPVDRQGRALLTRRFRPAVGAAVLELPTGVLPVDTDPLQAAEQILAANGLRAGGAWSLATDMVRSGGLSNAVTRVLVAREVEDLDDAQQAPNLFRMPLEEAIAEVVGGDTVDSAAAVGVLAAAAETFGDIALRPAADPPRRPLRAARNAPPSDLVGRYGAQPLTPVGGEITMYRSPANEVRRVRFETPDGGVVEQDMVTRRSAVMVLPWDERTDEVVLVRQYRPALDRWVLQLPAGTLDKSGEDPLAGVRRELAEEAGIAAREWGELVNETPLPWISSERRRIYLARDLSAVSRPDSGESDEIGMGQVRLSAAEALDLALRGEIDNGAAVFALLSLVAVKSGRLRPRPVGATSPSERDDRSNGLDSRVGGDTTGGSRIGSRPSDDGRSAAEGQVTGTSAPPSSSAELIDATAGHQRPENIDLEPVAETAAHSGRSSHRRPTPESAERGAAEEPSRDMPAEMGSTPWSAQPRFDTAEPRESGDTAVHDGPAEHAGSRRQSTNEHIAIGDRNTHFSAVRAGAGPFGRTPFPSPWLVMNSQDPNKRARIQIYSLWQARVANRGWAKLVSRWDSANSSDERRRRLYELYWWISHKRYQWALRSDALKAEPGEQDMHPSVLRARLKGYDYKRVPPDKFRSRHLSDHPGIDTFGAKHREKDGSRWDDDAQLWRGGKETPAFETFRAIGEIIRSRFDNDAPDADVLQNIIELYDGTLEHGNTLYRGRAAEEVNTARQGYDRGRVDPFDPGAEKFITVTAHPENQRRIFESAIAEMDTALSSPADRSAEAARHYANAIYMLFQAPLIMRGSDTVIRTFASIAGLLLFGEPPILPHDVDVQAYSRSQSNFVRWLTDFLSTSASSPSGERRRVDLSYDTDGELLPVGPPVYPPFPLDDIEPPPIPVGTGERPREPWELDESDSPRGRGRGREHGTDEHQQTDTRGFGRESGAAGSPPLPISGSGNTEPSSGKATPWSRKNTQLAEQPEATDR</sequence>
<evidence type="ECO:0000259" key="6">
    <source>
        <dbReference type="PROSITE" id="PS51462"/>
    </source>
</evidence>
<keyword evidence="8" id="KW-1185">Reference proteome</keyword>
<evidence type="ECO:0008006" key="9">
    <source>
        <dbReference type="Google" id="ProtNLM"/>
    </source>
</evidence>
<dbReference type="PROSITE" id="PS51194">
    <property type="entry name" value="HELICASE_CTER"/>
    <property type="match status" value="1"/>
</dbReference>
<dbReference type="Gene3D" id="3.90.79.10">
    <property type="entry name" value="Nucleoside Triphosphate Pyrophosphohydrolase"/>
    <property type="match status" value="2"/>
</dbReference>
<dbReference type="Gene3D" id="3.40.50.300">
    <property type="entry name" value="P-loop containing nucleotide triphosphate hydrolases"/>
    <property type="match status" value="2"/>
</dbReference>
<feature type="region of interest" description="Disordered" evidence="3">
    <location>
        <begin position="2502"/>
        <end position="2526"/>
    </location>
</feature>
<feature type="region of interest" description="Disordered" evidence="3">
    <location>
        <begin position="6985"/>
        <end position="7058"/>
    </location>
</feature>
<feature type="compositionally biased region" description="Polar residues" evidence="3">
    <location>
        <begin position="569"/>
        <end position="582"/>
    </location>
</feature>
<dbReference type="InterPro" id="IPR000086">
    <property type="entry name" value="NUDIX_hydrolase_dom"/>
</dbReference>
<dbReference type="GO" id="GO:0006629">
    <property type="term" value="P:lipid metabolic process"/>
    <property type="evidence" value="ECO:0007669"/>
    <property type="project" value="InterPro"/>
</dbReference>
<feature type="compositionally biased region" description="Polar residues" evidence="3">
    <location>
        <begin position="6485"/>
        <end position="6506"/>
    </location>
</feature>
<feature type="region of interest" description="Disordered" evidence="3">
    <location>
        <begin position="7202"/>
        <end position="7221"/>
    </location>
</feature>
<dbReference type="EMBL" id="MUMY01000009">
    <property type="protein sequence ID" value="ONM48492.1"/>
    <property type="molecule type" value="Genomic_DNA"/>
</dbReference>
<feature type="compositionally biased region" description="Basic and acidic residues" evidence="3">
    <location>
        <begin position="6998"/>
        <end position="7016"/>
    </location>
</feature>
<feature type="compositionally biased region" description="Basic and acidic residues" evidence="3">
    <location>
        <begin position="584"/>
        <end position="594"/>
    </location>
</feature>
<feature type="compositionally biased region" description="Basic and acidic residues" evidence="3">
    <location>
        <begin position="4321"/>
        <end position="4333"/>
    </location>
</feature>